<feature type="compositionally biased region" description="Basic and acidic residues" evidence="1">
    <location>
        <begin position="668"/>
        <end position="677"/>
    </location>
</feature>
<feature type="region of interest" description="Disordered" evidence="1">
    <location>
        <begin position="21"/>
        <end position="67"/>
    </location>
</feature>
<proteinExistence type="predicted"/>
<comment type="caution">
    <text evidence="2">The sequence shown here is derived from an EMBL/GenBank/DDBJ whole genome shotgun (WGS) entry which is preliminary data.</text>
</comment>
<organism evidence="2 3">
    <name type="scientific">Symbiodinium pilosum</name>
    <name type="common">Dinoflagellate</name>
    <dbReference type="NCBI Taxonomy" id="2952"/>
    <lineage>
        <taxon>Eukaryota</taxon>
        <taxon>Sar</taxon>
        <taxon>Alveolata</taxon>
        <taxon>Dinophyceae</taxon>
        <taxon>Suessiales</taxon>
        <taxon>Symbiodiniaceae</taxon>
        <taxon>Symbiodinium</taxon>
    </lineage>
</organism>
<dbReference type="OrthoDB" id="430074at2759"/>
<gene>
    <name evidence="2" type="primary">Kidins220</name>
    <name evidence="2" type="ORF">SPIL2461_LOCUS22600</name>
</gene>
<evidence type="ECO:0000256" key="1">
    <source>
        <dbReference type="SAM" id="MobiDB-lite"/>
    </source>
</evidence>
<feature type="region of interest" description="Disordered" evidence="1">
    <location>
        <begin position="229"/>
        <end position="285"/>
    </location>
</feature>
<sequence length="793" mass="85777">MKKLLVSAVVAALAPEARPALLRQGLSESSGDPLEEDARAAKEAEIEAEEAVHEAEAALQEDETPRRAKAPQLFATIAALMKEKGLPYKEFEPKCMQHMEQVSSSLADAYGDVQVKHLLTQECRLEAEFPRTVHAGFDDVKECLKFADKFDEAMRQDSSFKKLCRDFFQASDLPVRPAATSKKSTTASATNTRVSSWWDRAYRAPDVMKVPAQAPEKTGKEAMDEALADGAEGPKDPQDAADAAYEAALRSGKSPEEAARIAASAASKAAEKDAESSGKSPKEVEQAAAAAAYKAGMSNGMTDQEAKEASAEVAEEIRSTKAKASKSSSESSSSQAGQAGQAASGDVSNTGGGSDGLGGSEGQKDGNASGAGWLQWLWSLLWDFDADGIVADTDRETYATVGTVIDSSYSDQQAEEVLRSQCLLDKDPVFLEGGWNPVPVLLQEFSTREESFIKAKDCKLFAKLYMKARKQELLGSDASYKKLCSVAAKGARLVTTFLAVQENGAKSQRSTQDLNAMPVASALLCGPPVASSSWYFMYMDQAAALAVTDADAMLVQAGVEESSKVRVVFAVALTLLPAAGEQPLAQLWASRAPTAQDLGRRPSHELKALLQSKGLHCDGCEKAELVQRVLDTWDEEVLEVSSPDGKLRLTKDIFMKNLKMTYKRQLKRKPEDGGHELADDDDDMDSADVHIPDIDKVWREFSTKLAKGDVQTDNAGQIVYEVGSPTPAPSLWDKWKMYGLMAMNISMLLCTQFLKRYKGSEAAAEEVPSDSGQEGPEEAKKQPKKKKDNKKKS</sequence>
<dbReference type="AlphaFoldDB" id="A0A812YC04"/>
<feature type="region of interest" description="Disordered" evidence="1">
    <location>
        <begin position="760"/>
        <end position="793"/>
    </location>
</feature>
<reference evidence="2" key="1">
    <citation type="submission" date="2021-02" db="EMBL/GenBank/DDBJ databases">
        <authorList>
            <person name="Dougan E. K."/>
            <person name="Rhodes N."/>
            <person name="Thang M."/>
            <person name="Chan C."/>
        </authorList>
    </citation>
    <scope>NUCLEOTIDE SEQUENCE</scope>
</reference>
<evidence type="ECO:0000313" key="2">
    <source>
        <dbReference type="EMBL" id="CAE7768842.1"/>
    </source>
</evidence>
<feature type="compositionally biased region" description="Low complexity" evidence="1">
    <location>
        <begin position="325"/>
        <end position="345"/>
    </location>
</feature>
<feature type="compositionally biased region" description="Basic and acidic residues" evidence="1">
    <location>
        <begin position="36"/>
        <end position="56"/>
    </location>
</feature>
<feature type="region of interest" description="Disordered" evidence="1">
    <location>
        <begin position="301"/>
        <end position="366"/>
    </location>
</feature>
<feature type="compositionally biased region" description="Basic and acidic residues" evidence="1">
    <location>
        <begin position="269"/>
        <end position="285"/>
    </location>
</feature>
<accession>A0A812YC04</accession>
<feature type="compositionally biased region" description="Gly residues" evidence="1">
    <location>
        <begin position="350"/>
        <end position="361"/>
    </location>
</feature>
<name>A0A812YC04_SYMPI</name>
<feature type="compositionally biased region" description="Basic residues" evidence="1">
    <location>
        <begin position="782"/>
        <end position="793"/>
    </location>
</feature>
<feature type="region of interest" description="Disordered" evidence="1">
    <location>
        <begin position="666"/>
        <end position="686"/>
    </location>
</feature>
<dbReference type="EMBL" id="CAJNIZ010047493">
    <property type="protein sequence ID" value="CAE7768842.1"/>
    <property type="molecule type" value="Genomic_DNA"/>
</dbReference>
<evidence type="ECO:0000313" key="3">
    <source>
        <dbReference type="Proteomes" id="UP000649617"/>
    </source>
</evidence>
<keyword evidence="3" id="KW-1185">Reference proteome</keyword>
<feature type="compositionally biased region" description="Basic and acidic residues" evidence="1">
    <location>
        <begin position="304"/>
        <end position="319"/>
    </location>
</feature>
<dbReference type="Proteomes" id="UP000649617">
    <property type="component" value="Unassembled WGS sequence"/>
</dbReference>
<protein>
    <submittedName>
        <fullName evidence="2">Kidins220 protein</fullName>
    </submittedName>
</protein>